<proteinExistence type="predicted"/>
<evidence type="ECO:0000313" key="3">
    <source>
        <dbReference type="Proteomes" id="UP000257109"/>
    </source>
</evidence>
<feature type="region of interest" description="Disordered" evidence="1">
    <location>
        <begin position="1"/>
        <end position="23"/>
    </location>
</feature>
<dbReference type="PANTHER" id="PTHR33067">
    <property type="entry name" value="RNA-DIRECTED DNA POLYMERASE-RELATED"/>
    <property type="match status" value="1"/>
</dbReference>
<evidence type="ECO:0000256" key="1">
    <source>
        <dbReference type="SAM" id="MobiDB-lite"/>
    </source>
</evidence>
<reference evidence="2" key="1">
    <citation type="submission" date="2018-05" db="EMBL/GenBank/DDBJ databases">
        <title>Draft genome of Mucuna pruriens seed.</title>
        <authorList>
            <person name="Nnadi N.E."/>
            <person name="Vos R."/>
            <person name="Hasami M.H."/>
            <person name="Devisetty U.K."/>
            <person name="Aguiy J.C."/>
        </authorList>
    </citation>
    <scope>NUCLEOTIDE SEQUENCE [LARGE SCALE GENOMIC DNA]</scope>
    <source>
        <strain evidence="2">JCA_2017</strain>
    </source>
</reference>
<dbReference type="OrthoDB" id="778454at2759"/>
<gene>
    <name evidence="2" type="ORF">CR513_20113</name>
</gene>
<organism evidence="2 3">
    <name type="scientific">Mucuna pruriens</name>
    <name type="common">Velvet bean</name>
    <name type="synonym">Dolichos pruriens</name>
    <dbReference type="NCBI Taxonomy" id="157652"/>
    <lineage>
        <taxon>Eukaryota</taxon>
        <taxon>Viridiplantae</taxon>
        <taxon>Streptophyta</taxon>
        <taxon>Embryophyta</taxon>
        <taxon>Tracheophyta</taxon>
        <taxon>Spermatophyta</taxon>
        <taxon>Magnoliopsida</taxon>
        <taxon>eudicotyledons</taxon>
        <taxon>Gunneridae</taxon>
        <taxon>Pentapetalae</taxon>
        <taxon>rosids</taxon>
        <taxon>fabids</taxon>
        <taxon>Fabales</taxon>
        <taxon>Fabaceae</taxon>
        <taxon>Papilionoideae</taxon>
        <taxon>50 kb inversion clade</taxon>
        <taxon>NPAAA clade</taxon>
        <taxon>indigoferoid/millettioid clade</taxon>
        <taxon>Phaseoleae</taxon>
        <taxon>Mucuna</taxon>
    </lineage>
</organism>
<dbReference type="EMBL" id="QJKJ01003730">
    <property type="protein sequence ID" value="RDX97146.1"/>
    <property type="molecule type" value="Genomic_DNA"/>
</dbReference>
<dbReference type="Gene3D" id="2.40.70.10">
    <property type="entry name" value="Acid Proteases"/>
    <property type="match status" value="1"/>
</dbReference>
<dbReference type="InterPro" id="IPR021109">
    <property type="entry name" value="Peptidase_aspartic_dom_sf"/>
</dbReference>
<keyword evidence="3" id="KW-1185">Reference proteome</keyword>
<dbReference type="AlphaFoldDB" id="A0A371H3A7"/>
<feature type="non-terminal residue" evidence="2">
    <location>
        <position position="1"/>
    </location>
</feature>
<accession>A0A371H3A7</accession>
<protein>
    <submittedName>
        <fullName evidence="2">Uncharacterized protein</fullName>
    </submittedName>
</protein>
<sequence>MMTSSPEHNKHCQRSAETPEFSSSHAPLEILANRSVVQPLGVLEDVLVQVNELTFPTNFYVLDMDDETSGKGSTLILGRAFLMTARTKIDVHAGTLSMEFGDTLVQFNIFEAMKHPTKDHLLCGVDLIDELVEECLQQDSSSESILNFAKDKAFGEGSTLILG</sequence>
<dbReference type="PANTHER" id="PTHR33067:SF15">
    <property type="entry name" value="RNA-DIRECTED DNA POLYMERASE"/>
    <property type="match status" value="1"/>
</dbReference>
<comment type="caution">
    <text evidence="2">The sequence shown here is derived from an EMBL/GenBank/DDBJ whole genome shotgun (WGS) entry which is preliminary data.</text>
</comment>
<name>A0A371H3A7_MUCPR</name>
<dbReference type="Proteomes" id="UP000257109">
    <property type="component" value="Unassembled WGS sequence"/>
</dbReference>
<evidence type="ECO:0000313" key="2">
    <source>
        <dbReference type="EMBL" id="RDX97146.1"/>
    </source>
</evidence>